<accession>G0NHY7</accession>
<name>G0NHY7_CAEBE</name>
<evidence type="ECO:0000313" key="2">
    <source>
        <dbReference type="Proteomes" id="UP000008068"/>
    </source>
</evidence>
<organism evidence="2">
    <name type="scientific">Caenorhabditis brenneri</name>
    <name type="common">Nematode worm</name>
    <dbReference type="NCBI Taxonomy" id="135651"/>
    <lineage>
        <taxon>Eukaryota</taxon>
        <taxon>Metazoa</taxon>
        <taxon>Ecdysozoa</taxon>
        <taxon>Nematoda</taxon>
        <taxon>Chromadorea</taxon>
        <taxon>Rhabditida</taxon>
        <taxon>Rhabditina</taxon>
        <taxon>Rhabditomorpha</taxon>
        <taxon>Rhabditoidea</taxon>
        <taxon>Rhabditidae</taxon>
        <taxon>Peloderinae</taxon>
        <taxon>Caenorhabditis</taxon>
    </lineage>
</organism>
<gene>
    <name evidence="1" type="ORF">CAEBREN_03817</name>
</gene>
<protein>
    <submittedName>
        <fullName evidence="1">Uncharacterized protein</fullName>
    </submittedName>
</protein>
<dbReference type="EMBL" id="GL379887">
    <property type="protein sequence ID" value="EGT31620.1"/>
    <property type="molecule type" value="Genomic_DNA"/>
</dbReference>
<evidence type="ECO:0000313" key="1">
    <source>
        <dbReference type="EMBL" id="EGT31620.1"/>
    </source>
</evidence>
<reference evidence="2" key="1">
    <citation type="submission" date="2011-07" db="EMBL/GenBank/DDBJ databases">
        <authorList>
            <consortium name="Caenorhabditis brenneri Sequencing and Analysis Consortium"/>
            <person name="Wilson R.K."/>
        </authorList>
    </citation>
    <scope>NUCLEOTIDE SEQUENCE [LARGE SCALE GENOMIC DNA]</scope>
    <source>
        <strain evidence="2">PB2801</strain>
    </source>
</reference>
<dbReference type="Proteomes" id="UP000008068">
    <property type="component" value="Unassembled WGS sequence"/>
</dbReference>
<sequence>MGVFPEIVEFYDVPNQTEWVKIVLAFDPETKEYKVYKDKKLEHQTTDKKFVAKFVVTDTIKKGQKKLKKKGVSRDQYSISITGSSMSKNVWPTRHPK</sequence>
<dbReference type="AlphaFoldDB" id="G0NHY7"/>
<proteinExistence type="predicted"/>
<dbReference type="InParanoid" id="G0NHY7"/>
<dbReference type="HOGENOM" id="CLU_2348515_0_0_1"/>
<keyword evidence="2" id="KW-1185">Reference proteome</keyword>